<protein>
    <submittedName>
        <fullName evidence="2">Plasmid stabilization system</fullName>
    </submittedName>
</protein>
<dbReference type="PANTHER" id="PTHR38813:SF1">
    <property type="entry name" value="TOXIN RELE1-RELATED"/>
    <property type="match status" value="1"/>
</dbReference>
<dbReference type="InterPro" id="IPR007712">
    <property type="entry name" value="RelE/ParE_toxin"/>
</dbReference>
<proteinExistence type="predicted"/>
<dbReference type="Pfam" id="PF05016">
    <property type="entry name" value="ParE_toxin"/>
    <property type="match status" value="1"/>
</dbReference>
<dbReference type="InterPro" id="IPR052747">
    <property type="entry name" value="TA_system_RelE_toxin"/>
</dbReference>
<organism evidence="2 3">
    <name type="scientific">Methanohalobium evestigatum (strain ATCC BAA-1072 / DSM 3721 / NBRC 107634 / OCM 161 / Z-7303)</name>
    <dbReference type="NCBI Taxonomy" id="644295"/>
    <lineage>
        <taxon>Archaea</taxon>
        <taxon>Methanobacteriati</taxon>
        <taxon>Methanobacteriota</taxon>
        <taxon>Stenosarchaea group</taxon>
        <taxon>Methanomicrobia</taxon>
        <taxon>Methanosarcinales</taxon>
        <taxon>Methanosarcinaceae</taxon>
        <taxon>Methanohalobium</taxon>
    </lineage>
</organism>
<dbReference type="RefSeq" id="WP_013194645.1">
    <property type="nucleotide sequence ID" value="NC_014253.1"/>
</dbReference>
<dbReference type="STRING" id="644295.Metev_1203"/>
<evidence type="ECO:0000256" key="1">
    <source>
        <dbReference type="ARBA" id="ARBA00022649"/>
    </source>
</evidence>
<gene>
    <name evidence="2" type="ordered locus">Metev_1203</name>
</gene>
<dbReference type="PANTHER" id="PTHR38813">
    <property type="match status" value="1"/>
</dbReference>
<accession>D7E7K5</accession>
<dbReference type="Gene3D" id="3.30.2310.20">
    <property type="entry name" value="RelE-like"/>
    <property type="match status" value="1"/>
</dbReference>
<name>D7E7K5_METEZ</name>
<dbReference type="AlphaFoldDB" id="D7E7K5"/>
<evidence type="ECO:0000313" key="3">
    <source>
        <dbReference type="Proteomes" id="UP000000391"/>
    </source>
</evidence>
<sequence length="93" mass="10973">MIYEIKLHPGVAKYLKSLDSNTKARIKEGIDTLSDKPYPENPRTDIKKLKGTKGRKSFYRLRIGNYRVIYTIEEETILVTDIIPREKGYKWLR</sequence>
<dbReference type="Proteomes" id="UP000000391">
    <property type="component" value="Chromosome"/>
</dbReference>
<dbReference type="InterPro" id="IPR035093">
    <property type="entry name" value="RelE/ParE_toxin_dom_sf"/>
</dbReference>
<dbReference type="KEGG" id="mev:Metev_1203"/>
<dbReference type="GeneID" id="9346836"/>
<dbReference type="EMBL" id="CP002069">
    <property type="protein sequence ID" value="ADI74078.1"/>
    <property type="molecule type" value="Genomic_DNA"/>
</dbReference>
<evidence type="ECO:0000313" key="2">
    <source>
        <dbReference type="EMBL" id="ADI74078.1"/>
    </source>
</evidence>
<dbReference type="HOGENOM" id="CLU_155761_6_0_2"/>
<dbReference type="OrthoDB" id="97626at2157"/>
<dbReference type="SUPFAM" id="SSF143011">
    <property type="entry name" value="RelE-like"/>
    <property type="match status" value="1"/>
</dbReference>
<keyword evidence="1" id="KW-1277">Toxin-antitoxin system</keyword>
<reference evidence="2 3" key="1">
    <citation type="submission" date="2010-06" db="EMBL/GenBank/DDBJ databases">
        <title>Complete sequence chromosome of Methanohalobium evestigatum Z-7303.</title>
        <authorList>
            <consortium name="US DOE Joint Genome Institute"/>
            <person name="Lucas S."/>
            <person name="Copeland A."/>
            <person name="Lapidus A."/>
            <person name="Cheng J.-F."/>
            <person name="Bruce D."/>
            <person name="Goodwin L."/>
            <person name="Pitluck S."/>
            <person name="Saunders E."/>
            <person name="Detter J.C."/>
            <person name="Han C."/>
            <person name="Tapia R."/>
            <person name="Land M."/>
            <person name="Hauser L."/>
            <person name="Kyrpides N."/>
            <person name="Mikhailova N."/>
            <person name="Sieprawska-Lupa M."/>
            <person name="Whitman W.B."/>
            <person name="Anderson I."/>
            <person name="Woyke T."/>
        </authorList>
    </citation>
    <scope>NUCLEOTIDE SEQUENCE [LARGE SCALE GENOMIC DNA]</scope>
    <source>
        <strain evidence="3">ATCC BAA-1072 / DSM 3721 / NBRC 107634 / OCM 161 / Z-7303</strain>
    </source>
</reference>
<keyword evidence="3" id="KW-1185">Reference proteome</keyword>